<accession>A0A084SSG0</accession>
<comment type="caution">
    <text evidence="1">The sequence shown here is derived from an EMBL/GenBank/DDBJ whole genome shotgun (WGS) entry which is preliminary data.</text>
</comment>
<dbReference type="EMBL" id="JPMI01000143">
    <property type="protein sequence ID" value="KFA91395.1"/>
    <property type="molecule type" value="Genomic_DNA"/>
</dbReference>
<reference evidence="1 2" key="1">
    <citation type="submission" date="2014-07" db="EMBL/GenBank/DDBJ databases">
        <title>Draft Genome Sequence of Gephyronic Acid Producer, Cystobacter violaceus Strain Cb vi76.</title>
        <authorList>
            <person name="Stevens D.C."/>
            <person name="Young J."/>
            <person name="Carmichael R."/>
            <person name="Tan J."/>
            <person name="Taylor R.E."/>
        </authorList>
    </citation>
    <scope>NUCLEOTIDE SEQUENCE [LARGE SCALE GENOMIC DNA]</scope>
    <source>
        <strain evidence="1 2">Cb vi76</strain>
    </source>
</reference>
<gene>
    <name evidence="1" type="ORF">Q664_22210</name>
</gene>
<organism evidence="1 2">
    <name type="scientific">Archangium violaceum Cb vi76</name>
    <dbReference type="NCBI Taxonomy" id="1406225"/>
    <lineage>
        <taxon>Bacteria</taxon>
        <taxon>Pseudomonadati</taxon>
        <taxon>Myxococcota</taxon>
        <taxon>Myxococcia</taxon>
        <taxon>Myxococcales</taxon>
        <taxon>Cystobacterineae</taxon>
        <taxon>Archangiaceae</taxon>
        <taxon>Archangium</taxon>
    </lineage>
</organism>
<name>A0A084SSG0_9BACT</name>
<evidence type="ECO:0000313" key="2">
    <source>
        <dbReference type="Proteomes" id="UP000028547"/>
    </source>
</evidence>
<protein>
    <submittedName>
        <fullName evidence="1">Uncharacterized protein</fullName>
    </submittedName>
</protein>
<evidence type="ECO:0000313" key="1">
    <source>
        <dbReference type="EMBL" id="KFA91395.1"/>
    </source>
</evidence>
<proteinExistence type="predicted"/>
<dbReference type="Proteomes" id="UP000028547">
    <property type="component" value="Unassembled WGS sequence"/>
</dbReference>
<sequence length="124" mass="14239">MHADVMKISSVQLNQINSAVLEEFSRKTATQLIDAYPEWEHESSREERRQRVLEIIRYGQRLGLDQRDALFRFAGCIVHFGLGIPLPQPLLDEFRQPGISRAAQVENLLLRLLSGRDSKILITL</sequence>
<dbReference type="AlphaFoldDB" id="A0A084SSG0"/>